<keyword evidence="5 12" id="KW-0732">Signal</keyword>
<dbReference type="Gene3D" id="2.60.40.1120">
    <property type="entry name" value="Carboxypeptidase-like, regulatory domain"/>
    <property type="match status" value="1"/>
</dbReference>
<keyword evidence="16" id="KW-1185">Reference proteome</keyword>
<evidence type="ECO:0000313" key="16">
    <source>
        <dbReference type="Proteomes" id="UP000428260"/>
    </source>
</evidence>
<sequence>MLKKLYILFLISFAVFTAPVALAQNNIKISGKITDAVTNEPLMYANVAFVELAIGTTSNENGEFTFVSIPPGTYTFSVTYIGYTEYSITADFTKDVDLKIKLRQQSLGLKEVTVTAENSKTGATSSKIKSEAISHVQASSIKDVLQLIPGNISENPDLSEPGKISIREIGTDINSALGTAVIIDNIPVSNDGNMQQSIESLNDMSSNSGTGVDLRSIPVENIESITVDVGIPSAEHGNLTSGAVHIKTKAGGSPYNAKLKADPHTKEAYLGKGYLLKNNKGVINVDLGYTQSYNKLVEQTDLYKRINTTAKYSKTFFRNRSPLQMELKLDFVNSLDGQKWDPDMILEEENYSKDQEIRTNLSVNWTLDKTYITNLSFDFGYEKTWQDGYEKTWEQSSSGPSFFTTATEDGEYEISYGPSSYYSEVNYDGRPFNIYSKLKAKLLKKMGVFSNNVLIGAEWRTTGNNGQGRIFDVERPPSGAGTRPRPFTDIPSLNQFSLFAEDKVLVELGTTELNIMAGIRMDNIQPDGLFTTSGSIGLDPRINIQYEILNRKNNTLFRNLSLRAGYGQTTKAPTLAHLYPDKKYNDVESFNYYPDLIVYTTDVVEDTKNYDLKPSTGNKYETGIDFQIDKISGRVTFFYEKYEGGFDLDQIYYPIAYRDYNTIDAGLHPYYVPGDGIYYTDESTGEAQAVGYEEDVTFRTYSVYRNASQRIKKGIEYSLNIGTIQAIRTSFNIAGAWFYTESFTDGAPYWERVYYTTYSGNTSSQESFAVKFADEHGYGNVAERLNTNFSIINHIPELKLLISLNTQVIWFEKDRRKLYPGKFKLYSLSQLRDYLGNPDLFINEDEEEDYYFLPESYKFYDNVEHEYTIADFQDQLHQTAIEKLSKFRFGEETMPVLLKCDIKISKDIGDRFKLSFYANNFLNIRPWYLTSREGRYRRRNQVPYFGADVKMQF</sequence>
<accession>A0A6I6JWS5</accession>
<dbReference type="InterPro" id="IPR000531">
    <property type="entry name" value="Beta-barrel_TonB"/>
</dbReference>
<keyword evidence="3 10" id="KW-1134">Transmembrane beta strand</keyword>
<evidence type="ECO:0000259" key="14">
    <source>
        <dbReference type="Pfam" id="PF07715"/>
    </source>
</evidence>
<evidence type="ECO:0000256" key="8">
    <source>
        <dbReference type="ARBA" id="ARBA00023170"/>
    </source>
</evidence>
<evidence type="ECO:0000256" key="5">
    <source>
        <dbReference type="ARBA" id="ARBA00022729"/>
    </source>
</evidence>
<comment type="subcellular location">
    <subcellularLocation>
        <location evidence="1 10">Cell outer membrane</location>
        <topology evidence="1 10">Multi-pass membrane protein</topology>
    </subcellularLocation>
</comment>
<keyword evidence="9 10" id="KW-0998">Cell outer membrane</keyword>
<protein>
    <submittedName>
        <fullName evidence="15">TonB-dependent receptor</fullName>
    </submittedName>
</protein>
<dbReference type="SUPFAM" id="SSF49464">
    <property type="entry name" value="Carboxypeptidase regulatory domain-like"/>
    <property type="match status" value="1"/>
</dbReference>
<dbReference type="PROSITE" id="PS52016">
    <property type="entry name" value="TONB_DEPENDENT_REC_3"/>
    <property type="match status" value="1"/>
</dbReference>
<dbReference type="PANTHER" id="PTHR30069">
    <property type="entry name" value="TONB-DEPENDENT OUTER MEMBRANE RECEPTOR"/>
    <property type="match status" value="1"/>
</dbReference>
<keyword evidence="4 10" id="KW-0812">Transmembrane</keyword>
<dbReference type="SUPFAM" id="SSF56935">
    <property type="entry name" value="Porins"/>
    <property type="match status" value="1"/>
</dbReference>
<dbReference type="Proteomes" id="UP000428260">
    <property type="component" value="Chromosome"/>
</dbReference>
<dbReference type="InterPro" id="IPR036942">
    <property type="entry name" value="Beta-barrel_TonB_sf"/>
</dbReference>
<evidence type="ECO:0000256" key="12">
    <source>
        <dbReference type="SAM" id="SignalP"/>
    </source>
</evidence>
<gene>
    <name evidence="15" type="ORF">GM418_18280</name>
</gene>
<dbReference type="GO" id="GO:0015344">
    <property type="term" value="F:siderophore uptake transmembrane transporter activity"/>
    <property type="evidence" value="ECO:0007669"/>
    <property type="project" value="TreeGrafter"/>
</dbReference>
<dbReference type="AlphaFoldDB" id="A0A6I6JWS5"/>
<organism evidence="15 16">
    <name type="scientific">Maribellus comscasis</name>
    <dbReference type="NCBI Taxonomy" id="2681766"/>
    <lineage>
        <taxon>Bacteria</taxon>
        <taxon>Pseudomonadati</taxon>
        <taxon>Bacteroidota</taxon>
        <taxon>Bacteroidia</taxon>
        <taxon>Marinilabiliales</taxon>
        <taxon>Prolixibacteraceae</taxon>
        <taxon>Maribellus</taxon>
    </lineage>
</organism>
<dbReference type="Pfam" id="PF00593">
    <property type="entry name" value="TonB_dep_Rec_b-barrel"/>
    <property type="match status" value="1"/>
</dbReference>
<dbReference type="Pfam" id="PF13715">
    <property type="entry name" value="CarbopepD_reg_2"/>
    <property type="match status" value="1"/>
</dbReference>
<evidence type="ECO:0000256" key="11">
    <source>
        <dbReference type="RuleBase" id="RU003357"/>
    </source>
</evidence>
<dbReference type="KEGG" id="mcos:GM418_18280"/>
<dbReference type="Gene3D" id="2.40.170.20">
    <property type="entry name" value="TonB-dependent receptor, beta-barrel domain"/>
    <property type="match status" value="1"/>
</dbReference>
<dbReference type="Pfam" id="PF07715">
    <property type="entry name" value="Plug"/>
    <property type="match status" value="1"/>
</dbReference>
<feature type="domain" description="TonB-dependent receptor plug" evidence="14">
    <location>
        <begin position="119"/>
        <end position="244"/>
    </location>
</feature>
<dbReference type="InterPro" id="IPR037066">
    <property type="entry name" value="Plug_dom_sf"/>
</dbReference>
<evidence type="ECO:0000256" key="6">
    <source>
        <dbReference type="ARBA" id="ARBA00023077"/>
    </source>
</evidence>
<evidence type="ECO:0000313" key="15">
    <source>
        <dbReference type="EMBL" id="QGY45548.1"/>
    </source>
</evidence>
<evidence type="ECO:0000256" key="3">
    <source>
        <dbReference type="ARBA" id="ARBA00022452"/>
    </source>
</evidence>
<dbReference type="RefSeq" id="WP_158868691.1">
    <property type="nucleotide sequence ID" value="NZ_CP046401.1"/>
</dbReference>
<evidence type="ECO:0000256" key="2">
    <source>
        <dbReference type="ARBA" id="ARBA00022448"/>
    </source>
</evidence>
<proteinExistence type="inferred from homology"/>
<evidence type="ECO:0000259" key="13">
    <source>
        <dbReference type="Pfam" id="PF00593"/>
    </source>
</evidence>
<dbReference type="GO" id="GO:0009279">
    <property type="term" value="C:cell outer membrane"/>
    <property type="evidence" value="ECO:0007669"/>
    <property type="project" value="UniProtKB-SubCell"/>
</dbReference>
<evidence type="ECO:0000256" key="4">
    <source>
        <dbReference type="ARBA" id="ARBA00022692"/>
    </source>
</evidence>
<dbReference type="EMBL" id="CP046401">
    <property type="protein sequence ID" value="QGY45548.1"/>
    <property type="molecule type" value="Genomic_DNA"/>
</dbReference>
<dbReference type="InterPro" id="IPR039426">
    <property type="entry name" value="TonB-dep_rcpt-like"/>
</dbReference>
<evidence type="ECO:0000256" key="7">
    <source>
        <dbReference type="ARBA" id="ARBA00023136"/>
    </source>
</evidence>
<evidence type="ECO:0000256" key="1">
    <source>
        <dbReference type="ARBA" id="ARBA00004571"/>
    </source>
</evidence>
<dbReference type="PANTHER" id="PTHR30069:SF29">
    <property type="entry name" value="HEMOGLOBIN AND HEMOGLOBIN-HAPTOGLOBIN-BINDING PROTEIN 1-RELATED"/>
    <property type="match status" value="1"/>
</dbReference>
<feature type="domain" description="TonB-dependent receptor-like beta-barrel" evidence="13">
    <location>
        <begin position="316"/>
        <end position="763"/>
    </location>
</feature>
<dbReference type="InterPro" id="IPR008969">
    <property type="entry name" value="CarboxyPept-like_regulatory"/>
</dbReference>
<dbReference type="Gene3D" id="2.170.130.10">
    <property type="entry name" value="TonB-dependent receptor, plug domain"/>
    <property type="match status" value="1"/>
</dbReference>
<reference evidence="15 16" key="1">
    <citation type="submission" date="2019-11" db="EMBL/GenBank/DDBJ databases">
        <authorList>
            <person name="Zheng R.K."/>
            <person name="Sun C.M."/>
        </authorList>
    </citation>
    <scope>NUCLEOTIDE SEQUENCE [LARGE SCALE GENOMIC DNA]</scope>
    <source>
        <strain evidence="15 16">WC007</strain>
    </source>
</reference>
<keyword evidence="6 11" id="KW-0798">TonB box</keyword>
<evidence type="ECO:0000256" key="9">
    <source>
        <dbReference type="ARBA" id="ARBA00023237"/>
    </source>
</evidence>
<feature type="signal peptide" evidence="12">
    <location>
        <begin position="1"/>
        <end position="23"/>
    </location>
</feature>
<comment type="similarity">
    <text evidence="10 11">Belongs to the TonB-dependent receptor family.</text>
</comment>
<feature type="chain" id="PRO_5026109189" evidence="12">
    <location>
        <begin position="24"/>
        <end position="953"/>
    </location>
</feature>
<keyword evidence="8 15" id="KW-0675">Receptor</keyword>
<name>A0A6I6JWS5_9BACT</name>
<keyword evidence="2 10" id="KW-0813">Transport</keyword>
<dbReference type="GO" id="GO:0044718">
    <property type="term" value="P:siderophore transmembrane transport"/>
    <property type="evidence" value="ECO:0007669"/>
    <property type="project" value="TreeGrafter"/>
</dbReference>
<keyword evidence="7 10" id="KW-0472">Membrane</keyword>
<dbReference type="InterPro" id="IPR012910">
    <property type="entry name" value="Plug_dom"/>
</dbReference>
<evidence type="ECO:0000256" key="10">
    <source>
        <dbReference type="PROSITE-ProRule" id="PRU01360"/>
    </source>
</evidence>